<dbReference type="PANTHER" id="PTHR43761">
    <property type="entry name" value="D-ISOMER SPECIFIC 2-HYDROXYACID DEHYDROGENASE FAMILY PROTEIN (AFU_ORTHOLOGUE AFUA_1G13630)"/>
    <property type="match status" value="1"/>
</dbReference>
<dbReference type="RefSeq" id="WP_069991670.1">
    <property type="nucleotide sequence ID" value="NZ_LJGV01000022.1"/>
</dbReference>
<feature type="region of interest" description="Disordered" evidence="5">
    <location>
        <begin position="319"/>
        <end position="340"/>
    </location>
</feature>
<evidence type="ECO:0000259" key="6">
    <source>
        <dbReference type="Pfam" id="PF00389"/>
    </source>
</evidence>
<reference evidence="8 9" key="1">
    <citation type="journal article" date="2016" name="Front. Microbiol.">
        <title>Comparative Genomics Analysis of Streptomyces Species Reveals Their Adaptation to the Marine Environment and Their Diversity at the Genomic Level.</title>
        <authorList>
            <person name="Tian X."/>
            <person name="Zhang Z."/>
            <person name="Yang T."/>
            <person name="Chen M."/>
            <person name="Li J."/>
            <person name="Chen F."/>
            <person name="Yang J."/>
            <person name="Li W."/>
            <person name="Zhang B."/>
            <person name="Zhang Z."/>
            <person name="Wu J."/>
            <person name="Zhang C."/>
            <person name="Long L."/>
            <person name="Xiao J."/>
        </authorList>
    </citation>
    <scope>NUCLEOTIDE SEQUENCE [LARGE SCALE GENOMIC DNA]</scope>
    <source>
        <strain evidence="8 9">SCSIO M10379</strain>
    </source>
</reference>
<evidence type="ECO:0000256" key="4">
    <source>
        <dbReference type="RuleBase" id="RU003719"/>
    </source>
</evidence>
<dbReference type="AlphaFoldDB" id="A0A1E7K3P0"/>
<evidence type="ECO:0000256" key="1">
    <source>
        <dbReference type="ARBA" id="ARBA00005854"/>
    </source>
</evidence>
<dbReference type="GO" id="GO:0016616">
    <property type="term" value="F:oxidoreductase activity, acting on the CH-OH group of donors, NAD or NADP as acceptor"/>
    <property type="evidence" value="ECO:0007669"/>
    <property type="project" value="InterPro"/>
</dbReference>
<keyword evidence="3" id="KW-0520">NAD</keyword>
<dbReference type="InterPro" id="IPR006139">
    <property type="entry name" value="D-isomer_2_OHA_DH_cat_dom"/>
</dbReference>
<dbReference type="PROSITE" id="PS00671">
    <property type="entry name" value="D_2_HYDROXYACID_DH_3"/>
    <property type="match status" value="1"/>
</dbReference>
<evidence type="ECO:0000256" key="5">
    <source>
        <dbReference type="SAM" id="MobiDB-lite"/>
    </source>
</evidence>
<dbReference type="Pfam" id="PF02826">
    <property type="entry name" value="2-Hacid_dh_C"/>
    <property type="match status" value="1"/>
</dbReference>
<dbReference type="CDD" id="cd05299">
    <property type="entry name" value="CtBP_dh"/>
    <property type="match status" value="1"/>
</dbReference>
<dbReference type="SUPFAM" id="SSF51735">
    <property type="entry name" value="NAD(P)-binding Rossmann-fold domains"/>
    <property type="match status" value="1"/>
</dbReference>
<dbReference type="SUPFAM" id="SSF52283">
    <property type="entry name" value="Formate/glycerate dehydrogenase catalytic domain-like"/>
    <property type="match status" value="1"/>
</dbReference>
<sequence length="340" mass="35295">MTGPPLAVFTDSDDLDPAPGVAKLTEAGFEVRIADSPAPDAIVRAAADAVALLVGYARIDADLLDRLPALRIVATCSAGYDMVDTEAARARGVWVCNLPGAATEEVAVHALAAALSLVRELPQADAAVRRGGWTGDLPRLPRRPGELTLGLVGTGRIATRFAELAAPLFGRVLAHDPLDRPARGPAAFRRTGLDTLLASSDVLSLHAPLTDATRGLIGSAELDRLPEGSVLVNVARGGLLDHTALLAALDGGRLAGAALDVLPTEPPAPHDPLRTHPRLLLSPHMAFLSDAACRTYVERPAENVVAWHRTGQPLTPVVTPATSGTPGTRVIDSAPEGGTL</sequence>
<name>A0A1E7K3P0_9ACTN</name>
<dbReference type="InterPro" id="IPR050418">
    <property type="entry name" value="D-iso_2-hydroxyacid_DH_PdxB"/>
</dbReference>
<comment type="caution">
    <text evidence="8">The sequence shown here is derived from an EMBL/GenBank/DDBJ whole genome shotgun (WGS) entry which is preliminary data.</text>
</comment>
<dbReference type="EMBL" id="LJGV01000022">
    <property type="protein sequence ID" value="OEU98534.1"/>
    <property type="molecule type" value="Genomic_DNA"/>
</dbReference>
<dbReference type="InterPro" id="IPR006140">
    <property type="entry name" value="D-isomer_DH_NAD-bd"/>
</dbReference>
<protein>
    <submittedName>
        <fullName evidence="8">Dehydrogenase</fullName>
    </submittedName>
</protein>
<evidence type="ECO:0000256" key="2">
    <source>
        <dbReference type="ARBA" id="ARBA00023002"/>
    </source>
</evidence>
<feature type="domain" description="D-isomer specific 2-hydroxyacid dehydrogenase NAD-binding" evidence="7">
    <location>
        <begin position="112"/>
        <end position="286"/>
    </location>
</feature>
<gene>
    <name evidence="8" type="ORF">AN217_12720</name>
</gene>
<dbReference type="PROSITE" id="PS00670">
    <property type="entry name" value="D_2_HYDROXYACID_DH_2"/>
    <property type="match status" value="1"/>
</dbReference>
<dbReference type="GO" id="GO:0051287">
    <property type="term" value="F:NAD binding"/>
    <property type="evidence" value="ECO:0007669"/>
    <property type="project" value="InterPro"/>
</dbReference>
<dbReference type="PANTHER" id="PTHR43761:SF1">
    <property type="entry name" value="D-ISOMER SPECIFIC 2-HYDROXYACID DEHYDROGENASE CATALYTIC DOMAIN-CONTAINING PROTEIN-RELATED"/>
    <property type="match status" value="1"/>
</dbReference>
<evidence type="ECO:0000313" key="9">
    <source>
        <dbReference type="Proteomes" id="UP000175829"/>
    </source>
</evidence>
<evidence type="ECO:0000313" key="8">
    <source>
        <dbReference type="EMBL" id="OEU98534.1"/>
    </source>
</evidence>
<keyword evidence="2 4" id="KW-0560">Oxidoreductase</keyword>
<dbReference type="InterPro" id="IPR036291">
    <property type="entry name" value="NAD(P)-bd_dom_sf"/>
</dbReference>
<evidence type="ECO:0000259" key="7">
    <source>
        <dbReference type="Pfam" id="PF02826"/>
    </source>
</evidence>
<dbReference type="GO" id="GO:0003714">
    <property type="term" value="F:transcription corepressor activity"/>
    <property type="evidence" value="ECO:0007669"/>
    <property type="project" value="InterPro"/>
</dbReference>
<organism evidence="8 9">
    <name type="scientific">Streptomyces qinglanensis</name>
    <dbReference type="NCBI Taxonomy" id="943816"/>
    <lineage>
        <taxon>Bacteria</taxon>
        <taxon>Bacillati</taxon>
        <taxon>Actinomycetota</taxon>
        <taxon>Actinomycetes</taxon>
        <taxon>Kitasatosporales</taxon>
        <taxon>Streptomycetaceae</taxon>
        <taxon>Streptomyces</taxon>
    </lineage>
</organism>
<dbReference type="Pfam" id="PF00389">
    <property type="entry name" value="2-Hacid_dh"/>
    <property type="match status" value="1"/>
</dbReference>
<evidence type="ECO:0000256" key="3">
    <source>
        <dbReference type="ARBA" id="ARBA00023027"/>
    </source>
</evidence>
<dbReference type="InterPro" id="IPR043322">
    <property type="entry name" value="CtBP"/>
</dbReference>
<dbReference type="InterPro" id="IPR029753">
    <property type="entry name" value="D-isomer_DH_CS"/>
</dbReference>
<dbReference type="Gene3D" id="3.40.50.720">
    <property type="entry name" value="NAD(P)-binding Rossmann-like Domain"/>
    <property type="match status" value="2"/>
</dbReference>
<comment type="similarity">
    <text evidence="1 4">Belongs to the D-isomer specific 2-hydroxyacid dehydrogenase family.</text>
</comment>
<dbReference type="Proteomes" id="UP000175829">
    <property type="component" value="Unassembled WGS sequence"/>
</dbReference>
<accession>A0A1E7K3P0</accession>
<proteinExistence type="inferred from homology"/>
<feature type="domain" description="D-isomer specific 2-hydroxyacid dehydrogenase catalytic" evidence="6">
    <location>
        <begin position="20"/>
        <end position="317"/>
    </location>
</feature>
<dbReference type="PATRIC" id="fig|943816.4.peg.1974"/>